<dbReference type="RefSeq" id="XP_020669548.2">
    <property type="nucleotide sequence ID" value="XM_020813889.2"/>
</dbReference>
<dbReference type="PRINTS" id="PR01504">
    <property type="entry name" value="PNCREATITSAP"/>
</dbReference>
<dbReference type="KEGG" id="pvt:110090277"/>
<gene>
    <name evidence="7" type="primary">LOC110090277</name>
</gene>
<evidence type="ECO:0000256" key="1">
    <source>
        <dbReference type="ARBA" id="ARBA00004613"/>
    </source>
</evidence>
<dbReference type="AlphaFoldDB" id="A0A6J0VBA6"/>
<protein>
    <submittedName>
        <fullName evidence="7">C-type lectin mannose-binding isoform-like</fullName>
    </submittedName>
</protein>
<keyword evidence="3" id="KW-1015">Disulfide bond</keyword>
<dbReference type="InParanoid" id="A0A6J0VBA6"/>
<dbReference type="InterPro" id="IPR001304">
    <property type="entry name" value="C-type_lectin-like"/>
</dbReference>
<dbReference type="InterPro" id="IPR016187">
    <property type="entry name" value="CTDL_fold"/>
</dbReference>
<evidence type="ECO:0000256" key="4">
    <source>
        <dbReference type="SAM" id="SignalP"/>
    </source>
</evidence>
<name>A0A6J0VBA6_9SAUR</name>
<keyword evidence="6" id="KW-1185">Reference proteome</keyword>
<evidence type="ECO:0000313" key="6">
    <source>
        <dbReference type="Proteomes" id="UP001652642"/>
    </source>
</evidence>
<dbReference type="InterPro" id="IPR018378">
    <property type="entry name" value="C-type_lectin_CS"/>
</dbReference>
<keyword evidence="4" id="KW-0732">Signal</keyword>
<dbReference type="InterPro" id="IPR016186">
    <property type="entry name" value="C-type_lectin-like/link_sf"/>
</dbReference>
<accession>A0A6J0VBA6</accession>
<dbReference type="Gene3D" id="3.10.100.10">
    <property type="entry name" value="Mannose-Binding Protein A, subunit A"/>
    <property type="match status" value="1"/>
</dbReference>
<feature type="chain" id="PRO_5046922970" evidence="4">
    <location>
        <begin position="27"/>
        <end position="162"/>
    </location>
</feature>
<dbReference type="InterPro" id="IPR050111">
    <property type="entry name" value="C-type_lectin/snaclec_domain"/>
</dbReference>
<feature type="domain" description="C-type lectin" evidence="5">
    <location>
        <begin position="36"/>
        <end position="158"/>
    </location>
</feature>
<dbReference type="SUPFAM" id="SSF56436">
    <property type="entry name" value="C-type lectin-like"/>
    <property type="match status" value="1"/>
</dbReference>
<dbReference type="OrthoDB" id="6133475at2759"/>
<comment type="subcellular location">
    <subcellularLocation>
        <location evidence="1">Secreted</location>
    </subcellularLocation>
</comment>
<keyword evidence="2" id="KW-0964">Secreted</keyword>
<sequence length="162" mass="18457">MARRTFFSLSFGGLLIISYYLQGAKAANCREGWLQYQQYCFVVIPTKMPWPEAEAECQNYGRGSHLASFDSELQMNVVGKHILAEYPDTDDLWIGMEDSRKTRRFAWNDGSPVRFTSWCAGEPNNQGGNEYCIHTKASSGFTKWMDGNCKIEKSALCKARLR</sequence>
<organism evidence="6 7">
    <name type="scientific">Pogona vitticeps</name>
    <name type="common">central bearded dragon</name>
    <dbReference type="NCBI Taxonomy" id="103695"/>
    <lineage>
        <taxon>Eukaryota</taxon>
        <taxon>Metazoa</taxon>
        <taxon>Chordata</taxon>
        <taxon>Craniata</taxon>
        <taxon>Vertebrata</taxon>
        <taxon>Euteleostomi</taxon>
        <taxon>Lepidosauria</taxon>
        <taxon>Squamata</taxon>
        <taxon>Bifurcata</taxon>
        <taxon>Unidentata</taxon>
        <taxon>Episquamata</taxon>
        <taxon>Toxicofera</taxon>
        <taxon>Iguania</taxon>
        <taxon>Acrodonta</taxon>
        <taxon>Agamidae</taxon>
        <taxon>Amphibolurinae</taxon>
        <taxon>Pogona</taxon>
    </lineage>
</organism>
<dbReference type="PANTHER" id="PTHR22803">
    <property type="entry name" value="MANNOSE, PHOSPHOLIPASE, LECTIN RECEPTOR RELATED"/>
    <property type="match status" value="1"/>
</dbReference>
<dbReference type="SMART" id="SM00034">
    <property type="entry name" value="CLECT"/>
    <property type="match status" value="1"/>
</dbReference>
<dbReference type="Proteomes" id="UP001652642">
    <property type="component" value="Chromosome 5"/>
</dbReference>
<feature type="signal peptide" evidence="4">
    <location>
        <begin position="1"/>
        <end position="26"/>
    </location>
</feature>
<proteinExistence type="predicted"/>
<dbReference type="GeneID" id="110090277"/>
<evidence type="ECO:0000256" key="2">
    <source>
        <dbReference type="ARBA" id="ARBA00022525"/>
    </source>
</evidence>
<dbReference type="PROSITE" id="PS00615">
    <property type="entry name" value="C_TYPE_LECTIN_1"/>
    <property type="match status" value="1"/>
</dbReference>
<evidence type="ECO:0000256" key="3">
    <source>
        <dbReference type="ARBA" id="ARBA00023157"/>
    </source>
</evidence>
<dbReference type="GO" id="GO:0005576">
    <property type="term" value="C:extracellular region"/>
    <property type="evidence" value="ECO:0007669"/>
    <property type="project" value="UniProtKB-SubCell"/>
</dbReference>
<dbReference type="GO" id="GO:0046872">
    <property type="term" value="F:metal ion binding"/>
    <property type="evidence" value="ECO:0007669"/>
    <property type="project" value="UniProtKB-KW"/>
</dbReference>
<dbReference type="FunCoup" id="A0A6J0VBA6">
    <property type="interactions" value="2"/>
</dbReference>
<dbReference type="PROSITE" id="PS50041">
    <property type="entry name" value="C_TYPE_LECTIN_2"/>
    <property type="match status" value="1"/>
</dbReference>
<dbReference type="GO" id="GO:0030246">
    <property type="term" value="F:carbohydrate binding"/>
    <property type="evidence" value="ECO:0007669"/>
    <property type="project" value="UniProtKB-KW"/>
</dbReference>
<reference evidence="7" key="1">
    <citation type="submission" date="2025-08" db="UniProtKB">
        <authorList>
            <consortium name="RefSeq"/>
        </authorList>
    </citation>
    <scope>IDENTIFICATION</scope>
</reference>
<dbReference type="Pfam" id="PF00059">
    <property type="entry name" value="Lectin_C"/>
    <property type="match status" value="1"/>
</dbReference>
<evidence type="ECO:0000313" key="7">
    <source>
        <dbReference type="RefSeq" id="XP_020669548.2"/>
    </source>
</evidence>
<evidence type="ECO:0000259" key="5">
    <source>
        <dbReference type="PROSITE" id="PS50041"/>
    </source>
</evidence>